<dbReference type="AlphaFoldDB" id="A0A7N2MC97"/>
<dbReference type="EnsemblPlants" id="QL08p042333:mrna">
    <property type="protein sequence ID" value="QL08p042333:mrna"/>
    <property type="gene ID" value="QL08p042333"/>
</dbReference>
<evidence type="ECO:0000256" key="4">
    <source>
        <dbReference type="ARBA" id="ARBA00023163"/>
    </source>
</evidence>
<proteinExistence type="predicted"/>
<evidence type="ECO:0000256" key="1">
    <source>
        <dbReference type="ARBA" id="ARBA00004123"/>
    </source>
</evidence>
<dbReference type="Proteomes" id="UP000594261">
    <property type="component" value="Chromosome 8"/>
</dbReference>
<dbReference type="SMART" id="SM00774">
    <property type="entry name" value="WRKY"/>
    <property type="match status" value="1"/>
</dbReference>
<evidence type="ECO:0000313" key="9">
    <source>
        <dbReference type="Proteomes" id="UP000594261"/>
    </source>
</evidence>
<sequence>MNRRFHTNTFVTDPDEPEAENGPDSPSSGDDTKISSAPSPKKSKRDLKKRVVSVPIGDVEGSKSKGEAYPPSDSWAWRKYGQKPIKGSPYPRFQFFAINKIQFNKNEIKAVFFWGYYKCSSSKGCPARKQVERSHVDPTTLLITYASDHNHPLPTSKNHSSSTKAAAAAATSDTTTKVPANFPPEEVSVFSEEPSSSSPPLLDDHFEWYSDVATTKILESPVSAGSMCTEADVAMVFSMGEEEESLFADLGELPECSLVFRSRRSSVVELEPDNNNNNNVESNRTSCGLSVLPCYGTTG</sequence>
<evidence type="ECO:0000256" key="6">
    <source>
        <dbReference type="SAM" id="MobiDB-lite"/>
    </source>
</evidence>
<dbReference type="InterPro" id="IPR036576">
    <property type="entry name" value="WRKY_dom_sf"/>
</dbReference>
<keyword evidence="9" id="KW-1185">Reference proteome</keyword>
<feature type="compositionally biased region" description="Basic residues" evidence="6">
    <location>
        <begin position="41"/>
        <end position="51"/>
    </location>
</feature>
<dbReference type="SUPFAM" id="SSF118290">
    <property type="entry name" value="WRKY DNA-binding domain"/>
    <property type="match status" value="1"/>
</dbReference>
<feature type="compositionally biased region" description="Low complexity" evidence="6">
    <location>
        <begin position="155"/>
        <end position="180"/>
    </location>
</feature>
<dbReference type="InParanoid" id="A0A7N2MC97"/>
<accession>A0A7N2MC97</accession>
<keyword evidence="4" id="KW-0804">Transcription</keyword>
<evidence type="ECO:0000256" key="5">
    <source>
        <dbReference type="ARBA" id="ARBA00023242"/>
    </source>
</evidence>
<reference evidence="8 9" key="1">
    <citation type="journal article" date="2016" name="G3 (Bethesda)">
        <title>First Draft Assembly and Annotation of the Genome of a California Endemic Oak Quercus lobata Nee (Fagaceae).</title>
        <authorList>
            <person name="Sork V.L."/>
            <person name="Fitz-Gibbon S.T."/>
            <person name="Puiu D."/>
            <person name="Crepeau M."/>
            <person name="Gugger P.F."/>
            <person name="Sherman R."/>
            <person name="Stevens K."/>
            <person name="Langley C.H."/>
            <person name="Pellegrini M."/>
            <person name="Salzberg S.L."/>
        </authorList>
    </citation>
    <scope>NUCLEOTIDE SEQUENCE [LARGE SCALE GENOMIC DNA]</scope>
    <source>
        <strain evidence="8 9">cv. SW786</strain>
    </source>
</reference>
<evidence type="ECO:0000259" key="7">
    <source>
        <dbReference type="PROSITE" id="PS50811"/>
    </source>
</evidence>
<keyword evidence="5" id="KW-0539">Nucleus</keyword>
<evidence type="ECO:0000313" key="8">
    <source>
        <dbReference type="EnsemblPlants" id="QL08p042333:mrna"/>
    </source>
</evidence>
<feature type="domain" description="WRKY" evidence="7">
    <location>
        <begin position="72"/>
        <end position="154"/>
    </location>
</feature>
<dbReference type="PANTHER" id="PTHR32096:SF19">
    <property type="entry name" value="OS01G0750100 PROTEIN"/>
    <property type="match status" value="1"/>
</dbReference>
<keyword evidence="2" id="KW-0805">Transcription regulation</keyword>
<dbReference type="InterPro" id="IPR003657">
    <property type="entry name" value="WRKY_dom"/>
</dbReference>
<protein>
    <recommendedName>
        <fullName evidence="7">WRKY domain-containing protein</fullName>
    </recommendedName>
</protein>
<reference evidence="8" key="2">
    <citation type="submission" date="2021-01" db="UniProtKB">
        <authorList>
            <consortium name="EnsemblPlants"/>
        </authorList>
    </citation>
    <scope>IDENTIFICATION</scope>
</reference>
<dbReference type="InterPro" id="IPR044810">
    <property type="entry name" value="WRKY_plant"/>
</dbReference>
<evidence type="ECO:0000256" key="2">
    <source>
        <dbReference type="ARBA" id="ARBA00023015"/>
    </source>
</evidence>
<comment type="subcellular location">
    <subcellularLocation>
        <location evidence="1">Nucleus</location>
    </subcellularLocation>
</comment>
<dbReference type="GO" id="GO:0000976">
    <property type="term" value="F:transcription cis-regulatory region binding"/>
    <property type="evidence" value="ECO:0007669"/>
    <property type="project" value="TreeGrafter"/>
</dbReference>
<dbReference type="GO" id="GO:0005634">
    <property type="term" value="C:nucleus"/>
    <property type="evidence" value="ECO:0007669"/>
    <property type="project" value="UniProtKB-SubCell"/>
</dbReference>
<dbReference type="PROSITE" id="PS50811">
    <property type="entry name" value="WRKY"/>
    <property type="match status" value="1"/>
</dbReference>
<dbReference type="Gene3D" id="2.20.25.80">
    <property type="entry name" value="WRKY domain"/>
    <property type="match status" value="1"/>
</dbReference>
<name>A0A7N2MC97_QUELO</name>
<organism evidence="8 9">
    <name type="scientific">Quercus lobata</name>
    <name type="common">Valley oak</name>
    <dbReference type="NCBI Taxonomy" id="97700"/>
    <lineage>
        <taxon>Eukaryota</taxon>
        <taxon>Viridiplantae</taxon>
        <taxon>Streptophyta</taxon>
        <taxon>Embryophyta</taxon>
        <taxon>Tracheophyta</taxon>
        <taxon>Spermatophyta</taxon>
        <taxon>Magnoliopsida</taxon>
        <taxon>eudicotyledons</taxon>
        <taxon>Gunneridae</taxon>
        <taxon>Pentapetalae</taxon>
        <taxon>rosids</taxon>
        <taxon>fabids</taxon>
        <taxon>Fagales</taxon>
        <taxon>Fagaceae</taxon>
        <taxon>Quercus</taxon>
    </lineage>
</organism>
<keyword evidence="3" id="KW-0238">DNA-binding</keyword>
<feature type="region of interest" description="Disordered" evidence="6">
    <location>
        <begin position="147"/>
        <end position="180"/>
    </location>
</feature>
<dbReference type="Gramene" id="QL08p042333:mrna">
    <property type="protein sequence ID" value="QL08p042333:mrna"/>
    <property type="gene ID" value="QL08p042333"/>
</dbReference>
<dbReference type="Pfam" id="PF03106">
    <property type="entry name" value="WRKY"/>
    <property type="match status" value="2"/>
</dbReference>
<dbReference type="GO" id="GO:0003700">
    <property type="term" value="F:DNA-binding transcription factor activity"/>
    <property type="evidence" value="ECO:0007669"/>
    <property type="project" value="InterPro"/>
</dbReference>
<dbReference type="PANTHER" id="PTHR32096">
    <property type="entry name" value="WRKY TRANSCRIPTION FACTOR 30-RELATED-RELATED"/>
    <property type="match status" value="1"/>
</dbReference>
<dbReference type="EMBL" id="LRBV02000008">
    <property type="status" value="NOT_ANNOTATED_CDS"/>
    <property type="molecule type" value="Genomic_DNA"/>
</dbReference>
<feature type="region of interest" description="Disordered" evidence="6">
    <location>
        <begin position="1"/>
        <end position="72"/>
    </location>
</feature>
<evidence type="ECO:0000256" key="3">
    <source>
        <dbReference type="ARBA" id="ARBA00023125"/>
    </source>
</evidence>
<dbReference type="OMA" id="PEFGWFY"/>